<evidence type="ECO:0000256" key="1">
    <source>
        <dbReference type="ARBA" id="ARBA00022908"/>
    </source>
</evidence>
<feature type="domain" description="Resolvase/invertase-type recombinase catalytic" evidence="5">
    <location>
        <begin position="35"/>
        <end position="167"/>
    </location>
</feature>
<evidence type="ECO:0000256" key="2">
    <source>
        <dbReference type="ARBA" id="ARBA00023125"/>
    </source>
</evidence>
<dbReference type="SMART" id="SM00857">
    <property type="entry name" value="Resolvase"/>
    <property type="match status" value="1"/>
</dbReference>
<dbReference type="GO" id="GO:0003677">
    <property type="term" value="F:DNA binding"/>
    <property type="evidence" value="ECO:0007669"/>
    <property type="project" value="UniProtKB-KW"/>
</dbReference>
<dbReference type="PANTHER" id="PTHR36172:SF1">
    <property type="entry name" value="RESOLVASE-RELATED"/>
    <property type="match status" value="1"/>
</dbReference>
<dbReference type="AlphaFoldDB" id="A0AAD5TI15"/>
<dbReference type="InterPro" id="IPR006118">
    <property type="entry name" value="Recombinase_CS"/>
</dbReference>
<evidence type="ECO:0000256" key="4">
    <source>
        <dbReference type="SAM" id="MobiDB-lite"/>
    </source>
</evidence>
<sequence length="167" mass="18782">MSIPFAPSPPPPPASSQQFSQQQQTGQKQEEAIKENYIYARVSSGKQRADLDRQVNVLQLRYPTYNVITDVSSGLNFKRPGLATLLERSNQGLVGQIVFTHHDRLCRLAYDLLQKVFSLNGTHLVVVYENTQPSASGLSELVEDILGINTVYICRMQGKRSGEYRRI</sequence>
<dbReference type="Gene3D" id="3.40.50.1390">
    <property type="entry name" value="Resolvase, N-terminal catalytic domain"/>
    <property type="match status" value="1"/>
</dbReference>
<dbReference type="InterPro" id="IPR006119">
    <property type="entry name" value="Resolv_N"/>
</dbReference>
<feature type="compositionally biased region" description="Pro residues" evidence="4">
    <location>
        <begin position="1"/>
        <end position="14"/>
    </location>
</feature>
<keyword evidence="3" id="KW-0233">DNA recombination</keyword>
<dbReference type="EMBL" id="JADGJQ010000036">
    <property type="protein sequence ID" value="KAJ3177037.1"/>
    <property type="molecule type" value="Genomic_DNA"/>
</dbReference>
<dbReference type="PROSITE" id="PS00397">
    <property type="entry name" value="RECOMBINASES_1"/>
    <property type="match status" value="1"/>
</dbReference>
<accession>A0AAD5TI15</accession>
<evidence type="ECO:0000256" key="3">
    <source>
        <dbReference type="ARBA" id="ARBA00023172"/>
    </source>
</evidence>
<dbReference type="Pfam" id="PF00239">
    <property type="entry name" value="Resolvase"/>
    <property type="match status" value="1"/>
</dbReference>
<evidence type="ECO:0000259" key="5">
    <source>
        <dbReference type="PROSITE" id="PS51736"/>
    </source>
</evidence>
<name>A0AAD5TI15_9FUNG</name>
<dbReference type="SUPFAM" id="SSF53041">
    <property type="entry name" value="Resolvase-like"/>
    <property type="match status" value="1"/>
</dbReference>
<keyword evidence="2" id="KW-0238">DNA-binding</keyword>
<protein>
    <recommendedName>
        <fullName evidence="5">Resolvase/invertase-type recombinase catalytic domain-containing protein</fullName>
    </recommendedName>
</protein>
<organism evidence="6 7">
    <name type="scientific">Geranomyces variabilis</name>
    <dbReference type="NCBI Taxonomy" id="109894"/>
    <lineage>
        <taxon>Eukaryota</taxon>
        <taxon>Fungi</taxon>
        <taxon>Fungi incertae sedis</taxon>
        <taxon>Chytridiomycota</taxon>
        <taxon>Chytridiomycota incertae sedis</taxon>
        <taxon>Chytridiomycetes</taxon>
        <taxon>Spizellomycetales</taxon>
        <taxon>Powellomycetaceae</taxon>
        <taxon>Geranomyces</taxon>
    </lineage>
</organism>
<dbReference type="InterPro" id="IPR036162">
    <property type="entry name" value="Resolvase-like_N_sf"/>
</dbReference>
<dbReference type="Gene3D" id="1.10.287.2170">
    <property type="match status" value="1"/>
</dbReference>
<feature type="non-terminal residue" evidence="6">
    <location>
        <position position="167"/>
    </location>
</feature>
<evidence type="ECO:0000313" key="6">
    <source>
        <dbReference type="EMBL" id="KAJ3177037.1"/>
    </source>
</evidence>
<feature type="compositionally biased region" description="Low complexity" evidence="4">
    <location>
        <begin position="15"/>
        <end position="24"/>
    </location>
</feature>
<feature type="region of interest" description="Disordered" evidence="4">
    <location>
        <begin position="1"/>
        <end position="30"/>
    </location>
</feature>
<dbReference type="PANTHER" id="PTHR36172">
    <property type="match status" value="1"/>
</dbReference>
<comment type="caution">
    <text evidence="6">The sequence shown here is derived from an EMBL/GenBank/DDBJ whole genome shotgun (WGS) entry which is preliminary data.</text>
</comment>
<dbReference type="NCBIfam" id="NF033518">
    <property type="entry name" value="transpos_IS607"/>
    <property type="match status" value="1"/>
</dbReference>
<dbReference type="PROSITE" id="PS51736">
    <property type="entry name" value="RECOMBINASES_3"/>
    <property type="match status" value="1"/>
</dbReference>
<dbReference type="InterPro" id="IPR048046">
    <property type="entry name" value="Transpos_IS607"/>
</dbReference>
<dbReference type="GO" id="GO:0000150">
    <property type="term" value="F:DNA strand exchange activity"/>
    <property type="evidence" value="ECO:0007669"/>
    <property type="project" value="InterPro"/>
</dbReference>
<reference evidence="6" key="1">
    <citation type="submission" date="2020-05" db="EMBL/GenBank/DDBJ databases">
        <title>Phylogenomic resolution of chytrid fungi.</title>
        <authorList>
            <person name="Stajich J.E."/>
            <person name="Amses K."/>
            <person name="Simmons R."/>
            <person name="Seto K."/>
            <person name="Myers J."/>
            <person name="Bonds A."/>
            <person name="Quandt C.A."/>
            <person name="Barry K."/>
            <person name="Liu P."/>
            <person name="Grigoriev I."/>
            <person name="Longcore J.E."/>
            <person name="James T.Y."/>
        </authorList>
    </citation>
    <scope>NUCLEOTIDE SEQUENCE</scope>
    <source>
        <strain evidence="6">JEL0379</strain>
    </source>
</reference>
<dbReference type="InterPro" id="IPR051491">
    <property type="entry name" value="Recombinase/Transposase-rel"/>
</dbReference>
<keyword evidence="1" id="KW-0229">DNA integration</keyword>
<evidence type="ECO:0000313" key="7">
    <source>
        <dbReference type="Proteomes" id="UP001212152"/>
    </source>
</evidence>
<keyword evidence="7" id="KW-1185">Reference proteome</keyword>
<gene>
    <name evidence="6" type="ORF">HDU87_004753</name>
</gene>
<proteinExistence type="predicted"/>
<dbReference type="GO" id="GO:0015074">
    <property type="term" value="P:DNA integration"/>
    <property type="evidence" value="ECO:0007669"/>
    <property type="project" value="UniProtKB-KW"/>
</dbReference>
<dbReference type="Proteomes" id="UP001212152">
    <property type="component" value="Unassembled WGS sequence"/>
</dbReference>